<dbReference type="eggNOG" id="COG0654">
    <property type="taxonomic scope" value="Bacteria"/>
</dbReference>
<dbReference type="EMBL" id="AMZN01000101">
    <property type="protein sequence ID" value="ELR68634.1"/>
    <property type="molecule type" value="Genomic_DNA"/>
</dbReference>
<reference evidence="2 3" key="1">
    <citation type="submission" date="2012-12" db="EMBL/GenBank/DDBJ databases">
        <title>Genome assembly of Fulvivirga imtechensis AK7.</title>
        <authorList>
            <person name="Nupur N."/>
            <person name="Khatri I."/>
            <person name="Kumar R."/>
            <person name="Subramanian S."/>
            <person name="Pinnaka A."/>
        </authorList>
    </citation>
    <scope>NUCLEOTIDE SEQUENCE [LARGE SCALE GENOMIC DNA]</scope>
    <source>
        <strain evidence="2 3">AK7</strain>
    </source>
</reference>
<proteinExistence type="predicted"/>
<dbReference type="SUPFAM" id="SSF51905">
    <property type="entry name" value="FAD/NAD(P)-binding domain"/>
    <property type="match status" value="1"/>
</dbReference>
<evidence type="ECO:0000259" key="1">
    <source>
        <dbReference type="Pfam" id="PF01494"/>
    </source>
</evidence>
<dbReference type="PATRIC" id="fig|1237149.3.peg.5296"/>
<dbReference type="InterPro" id="IPR051704">
    <property type="entry name" value="FAD_aromatic-hydroxylase"/>
</dbReference>
<dbReference type="Gene3D" id="3.30.9.10">
    <property type="entry name" value="D-Amino Acid Oxidase, subunit A, domain 2"/>
    <property type="match status" value="1"/>
</dbReference>
<organism evidence="2 3">
    <name type="scientific">Fulvivirga imtechensis AK7</name>
    <dbReference type="NCBI Taxonomy" id="1237149"/>
    <lineage>
        <taxon>Bacteria</taxon>
        <taxon>Pseudomonadati</taxon>
        <taxon>Bacteroidota</taxon>
        <taxon>Cytophagia</taxon>
        <taxon>Cytophagales</taxon>
        <taxon>Fulvivirgaceae</taxon>
        <taxon>Fulvivirga</taxon>
    </lineage>
</organism>
<protein>
    <recommendedName>
        <fullName evidence="1">FAD-binding domain-containing protein</fullName>
    </recommendedName>
</protein>
<comment type="caution">
    <text evidence="2">The sequence shown here is derived from an EMBL/GenBank/DDBJ whole genome shotgun (WGS) entry which is preliminary data.</text>
</comment>
<dbReference type="Pfam" id="PF01494">
    <property type="entry name" value="FAD_binding_3"/>
    <property type="match status" value="1"/>
</dbReference>
<sequence length="394" mass="44470">MNILISGAGIAGLTAAWWLSRQGHQVKVVEVAPDLRDEGYMMDFFGPGYDVAEKMDILDALDHRSYDIGSFHAVDAHGRLKSGFNYHKLISLLDKRYFLLMRGDLVNVLHGQLSSAVDITYGTTIEAIEQTSEDVQVTFKDGDIEKYDLVIGADGIHSKVRELVFGNEQQFQKYLGYHVAALIYNKPIRLPGEGPAFYSVTVPDKQAVLCPLQEGKYASFFIWRTKKYSYMTEEERHGVLKGLFENVGWVIPEVINSVKSDEKLYFDTVSQIRMDRWYDRRVVLIGDAAYCLSLMAGQGASFAMAGAYVLARSLQESDGRLAEALKIYQDFLQPATSEKQRVALRFSNSFVPRNKFSVFLSNLYMKVMFFPPFMGFTKKLFGVDDSRLNLPAGP</sequence>
<evidence type="ECO:0000313" key="2">
    <source>
        <dbReference type="EMBL" id="ELR68634.1"/>
    </source>
</evidence>
<dbReference type="OrthoDB" id="9766816at2"/>
<gene>
    <name evidence="2" type="ORF">C900_00178</name>
</gene>
<dbReference type="InterPro" id="IPR036188">
    <property type="entry name" value="FAD/NAD-bd_sf"/>
</dbReference>
<feature type="domain" description="FAD-binding" evidence="1">
    <location>
        <begin position="2"/>
        <end position="316"/>
    </location>
</feature>
<dbReference type="PRINTS" id="PR00420">
    <property type="entry name" value="RNGMNOXGNASE"/>
</dbReference>
<dbReference type="AlphaFoldDB" id="L8JM83"/>
<evidence type="ECO:0000313" key="3">
    <source>
        <dbReference type="Proteomes" id="UP000011135"/>
    </source>
</evidence>
<dbReference type="InterPro" id="IPR002938">
    <property type="entry name" value="FAD-bd"/>
</dbReference>
<dbReference type="Gene3D" id="3.50.50.60">
    <property type="entry name" value="FAD/NAD(P)-binding domain"/>
    <property type="match status" value="1"/>
</dbReference>
<dbReference type="Proteomes" id="UP000011135">
    <property type="component" value="Unassembled WGS sequence"/>
</dbReference>
<dbReference type="PANTHER" id="PTHR46865:SF8">
    <property type="entry name" value="POSSIBLE OXIDOREDUCTASE"/>
    <property type="match status" value="1"/>
</dbReference>
<name>L8JM83_9BACT</name>
<accession>L8JM83</accession>
<dbReference type="GO" id="GO:0071949">
    <property type="term" value="F:FAD binding"/>
    <property type="evidence" value="ECO:0007669"/>
    <property type="project" value="InterPro"/>
</dbReference>
<dbReference type="PANTHER" id="PTHR46865">
    <property type="entry name" value="OXIDOREDUCTASE-RELATED"/>
    <property type="match status" value="1"/>
</dbReference>
<keyword evidence="3" id="KW-1185">Reference proteome</keyword>
<dbReference type="STRING" id="1237149.C900_00178"/>
<dbReference type="RefSeq" id="WP_009583071.1">
    <property type="nucleotide sequence ID" value="NZ_AMZN01000101.1"/>
</dbReference>